<accession>A0A2S0WFT2</accession>
<protein>
    <submittedName>
        <fullName evidence="1">Uncharacterized protein</fullName>
    </submittedName>
</protein>
<name>A0A2S0WFT2_9CORY</name>
<proteinExistence type="predicted"/>
<dbReference type="Proteomes" id="UP000244754">
    <property type="component" value="Chromosome"/>
</dbReference>
<dbReference type="EMBL" id="CP026948">
    <property type="protein sequence ID" value="AWB84532.1"/>
    <property type="molecule type" value="Genomic_DNA"/>
</dbReference>
<organism evidence="1 2">
    <name type="scientific">Corynebacterium liangguodongii</name>
    <dbReference type="NCBI Taxonomy" id="2079535"/>
    <lineage>
        <taxon>Bacteria</taxon>
        <taxon>Bacillati</taxon>
        <taxon>Actinomycetota</taxon>
        <taxon>Actinomycetes</taxon>
        <taxon>Mycobacteriales</taxon>
        <taxon>Corynebacteriaceae</taxon>
        <taxon>Corynebacterium</taxon>
    </lineage>
</organism>
<dbReference type="KEGG" id="clia:C3E79_08575"/>
<keyword evidence="2" id="KW-1185">Reference proteome</keyword>
<dbReference type="RefSeq" id="WP_108404541.1">
    <property type="nucleotide sequence ID" value="NZ_CP026948.1"/>
</dbReference>
<reference evidence="2" key="1">
    <citation type="submission" date="2018-01" db="EMBL/GenBank/DDBJ databases">
        <authorList>
            <person name="Li J."/>
        </authorList>
    </citation>
    <scope>NUCLEOTIDE SEQUENCE [LARGE SCALE GENOMIC DNA]</scope>
    <source>
        <strain evidence="2">2184</strain>
    </source>
</reference>
<sequence>MLKTTIIAVIIACLAGAVAYYGWRDHKGASIFGGVVGIIAAIVALFTAFIGALGLVFKFIPLIILAVLAWLLFRILSDDGTSGDSNAVVRHH</sequence>
<gene>
    <name evidence="1" type="ORF">C3E79_08575</name>
</gene>
<evidence type="ECO:0000313" key="2">
    <source>
        <dbReference type="Proteomes" id="UP000244754"/>
    </source>
</evidence>
<evidence type="ECO:0000313" key="1">
    <source>
        <dbReference type="EMBL" id="AWB84532.1"/>
    </source>
</evidence>
<dbReference type="AlphaFoldDB" id="A0A2S0WFT2"/>